<dbReference type="PANTHER" id="PTHR14549:SF2">
    <property type="entry name" value="TRANSMEMBRANE PROTEIN 223"/>
    <property type="match status" value="1"/>
</dbReference>
<keyword evidence="2" id="KW-0472">Membrane</keyword>
<feature type="transmembrane region" description="Helical" evidence="2">
    <location>
        <begin position="21"/>
        <end position="42"/>
    </location>
</feature>
<dbReference type="EnsemblMetazoa" id="XM_003385627.3">
    <property type="protein sequence ID" value="XP_003385675.1"/>
    <property type="gene ID" value="LOC100631904"/>
</dbReference>
<dbReference type="OMA" id="KQVSCMA"/>
<evidence type="ECO:0000256" key="2">
    <source>
        <dbReference type="SAM" id="Phobius"/>
    </source>
</evidence>
<keyword evidence="2" id="KW-1133">Transmembrane helix</keyword>
<dbReference type="InParanoid" id="A0A1X7V502"/>
<reference evidence="3" key="2">
    <citation type="submission" date="2017-05" db="UniProtKB">
        <authorList>
            <consortium name="EnsemblMetazoa"/>
        </authorList>
    </citation>
    <scope>IDENTIFICATION</scope>
</reference>
<keyword evidence="2" id="KW-0812">Transmembrane</keyword>
<keyword evidence="4" id="KW-1185">Reference proteome</keyword>
<dbReference type="GO" id="GO:0005739">
    <property type="term" value="C:mitochondrion"/>
    <property type="evidence" value="ECO:0007669"/>
    <property type="project" value="TreeGrafter"/>
</dbReference>
<dbReference type="PANTHER" id="PTHR14549">
    <property type="entry name" value="TRANSMEMBRANE PROTEIN 223"/>
    <property type="match status" value="1"/>
</dbReference>
<evidence type="ECO:0000256" key="1">
    <source>
        <dbReference type="SAM" id="MobiDB-lite"/>
    </source>
</evidence>
<feature type="compositionally biased region" description="Basic and acidic residues" evidence="1">
    <location>
        <begin position="51"/>
        <end position="64"/>
    </location>
</feature>
<evidence type="ECO:0008006" key="5">
    <source>
        <dbReference type="Google" id="ProtNLM"/>
    </source>
</evidence>
<evidence type="ECO:0000313" key="3">
    <source>
        <dbReference type="EnsemblMetazoa" id="Aqu2.1.35073_001"/>
    </source>
</evidence>
<feature type="transmembrane region" description="Helical" evidence="2">
    <location>
        <begin position="92"/>
        <end position="112"/>
    </location>
</feature>
<dbReference type="InterPro" id="IPR026100">
    <property type="entry name" value="Tmem223"/>
</dbReference>
<protein>
    <recommendedName>
        <fullName evidence="5">Transmembrane protein 223</fullName>
    </recommendedName>
</protein>
<dbReference type="InterPro" id="IPR045325">
    <property type="entry name" value="TMEM70/TMEM186/TMEM223"/>
</dbReference>
<evidence type="ECO:0000313" key="4">
    <source>
        <dbReference type="Proteomes" id="UP000007879"/>
    </source>
</evidence>
<proteinExistence type="predicted"/>
<dbReference type="Proteomes" id="UP000007879">
    <property type="component" value="Unassembled WGS sequence"/>
</dbReference>
<gene>
    <name evidence="3" type="primary">100631904</name>
</gene>
<sequence length="195" mass="21982">MAAQSTAKQVLLYQNTVTKPLFFLFITVASGIQYTFWSYLALEAFKDYQQKPPEKHSDKQKEEAESGSTQGTAKRALFESIKEKASSGKWRLGVTLLALTFGSLFAFTSVIYPRRTINKVMYSHSKQALEITTYTPLGGLTSKEVPCLSVWRKGSAQSSHVSLKVKGDIFYYLLGEKNGKFHNPKMFDMIIGTRR</sequence>
<dbReference type="KEGG" id="aqu:100631904"/>
<dbReference type="EnsemblMetazoa" id="Aqu2.1.35073_001">
    <property type="protein sequence ID" value="Aqu2.1.35073_001"/>
    <property type="gene ID" value="Aqu2.1.35073"/>
</dbReference>
<dbReference type="OrthoDB" id="5950063at2759"/>
<feature type="region of interest" description="Disordered" evidence="1">
    <location>
        <begin position="51"/>
        <end position="72"/>
    </location>
</feature>
<accession>A0A1X7V502</accession>
<dbReference type="AlphaFoldDB" id="A0A1X7V502"/>
<dbReference type="Pfam" id="PF06979">
    <property type="entry name" value="TMEM70"/>
    <property type="match status" value="1"/>
</dbReference>
<reference evidence="4" key="1">
    <citation type="journal article" date="2010" name="Nature">
        <title>The Amphimedon queenslandica genome and the evolution of animal complexity.</title>
        <authorList>
            <person name="Srivastava M."/>
            <person name="Simakov O."/>
            <person name="Chapman J."/>
            <person name="Fahey B."/>
            <person name="Gauthier M.E."/>
            <person name="Mitros T."/>
            <person name="Richards G.S."/>
            <person name="Conaco C."/>
            <person name="Dacre M."/>
            <person name="Hellsten U."/>
            <person name="Larroux C."/>
            <person name="Putnam N.H."/>
            <person name="Stanke M."/>
            <person name="Adamska M."/>
            <person name="Darling A."/>
            <person name="Degnan S.M."/>
            <person name="Oakley T.H."/>
            <person name="Plachetzki D.C."/>
            <person name="Zhai Y."/>
            <person name="Adamski M."/>
            <person name="Calcino A."/>
            <person name="Cummins S.F."/>
            <person name="Goodstein D.M."/>
            <person name="Harris C."/>
            <person name="Jackson D.J."/>
            <person name="Leys S.P."/>
            <person name="Shu S."/>
            <person name="Woodcroft B.J."/>
            <person name="Vervoort M."/>
            <person name="Kosik K.S."/>
            <person name="Manning G."/>
            <person name="Degnan B.M."/>
            <person name="Rokhsar D.S."/>
        </authorList>
    </citation>
    <scope>NUCLEOTIDE SEQUENCE [LARGE SCALE GENOMIC DNA]</scope>
</reference>
<organism evidence="3">
    <name type="scientific">Amphimedon queenslandica</name>
    <name type="common">Sponge</name>
    <dbReference type="NCBI Taxonomy" id="400682"/>
    <lineage>
        <taxon>Eukaryota</taxon>
        <taxon>Metazoa</taxon>
        <taxon>Porifera</taxon>
        <taxon>Demospongiae</taxon>
        <taxon>Heteroscleromorpha</taxon>
        <taxon>Haplosclerida</taxon>
        <taxon>Niphatidae</taxon>
        <taxon>Amphimedon</taxon>
    </lineage>
</organism>
<dbReference type="STRING" id="400682.A0A1X7V502"/>
<name>A0A1X7V502_AMPQE</name>